<reference evidence="1 2" key="1">
    <citation type="submission" date="2019-02" db="EMBL/GenBank/DDBJ databases">
        <title>Genomic data mining of an Antarctic deep-sea actinobacterium, Janibacterlimosus P3-3-X1.</title>
        <authorList>
            <person name="Liao L."/>
            <person name="Chen B."/>
        </authorList>
    </citation>
    <scope>NUCLEOTIDE SEQUENCE [LARGE SCALE GENOMIC DNA]</scope>
    <source>
        <strain evidence="1 2">P3-3-X1</strain>
    </source>
</reference>
<dbReference type="RefSeq" id="WP_130630588.1">
    <property type="nucleotide sequence ID" value="NZ_CP036164.1"/>
</dbReference>
<dbReference type="STRING" id="1216970.GCA_001570985_01873"/>
<dbReference type="Proteomes" id="UP000290408">
    <property type="component" value="Chromosome"/>
</dbReference>
<sequence length="150" mass="15735">MSSREWARALAAGLLTVALSGCVTPALDSGAFRQNARAAVGSGLSETATATLTVEMVLRDRVTSTVADTSLSTCEDAIGPIEDSFGKVQPPHGGDDSLRTDVLDTLGDADDAIADARIAARRDDASRLRQALTDLRSVTTDFEQLKQDLG</sequence>
<accession>A0A4V0ZBB3</accession>
<dbReference type="KEGG" id="jli:EXU32_14755"/>
<name>A0A4V0ZBB3_9MICO</name>
<protein>
    <submittedName>
        <fullName evidence="1">Uncharacterized protein</fullName>
    </submittedName>
</protein>
<dbReference type="AlphaFoldDB" id="A0A4V0ZBB3"/>
<proteinExistence type="predicted"/>
<dbReference type="PROSITE" id="PS51257">
    <property type="entry name" value="PROKAR_LIPOPROTEIN"/>
    <property type="match status" value="1"/>
</dbReference>
<keyword evidence="2" id="KW-1185">Reference proteome</keyword>
<gene>
    <name evidence="1" type="ORF">EXU32_14755</name>
</gene>
<evidence type="ECO:0000313" key="2">
    <source>
        <dbReference type="Proteomes" id="UP000290408"/>
    </source>
</evidence>
<dbReference type="EMBL" id="CP036164">
    <property type="protein sequence ID" value="QBF47398.1"/>
    <property type="molecule type" value="Genomic_DNA"/>
</dbReference>
<dbReference type="OrthoDB" id="4867188at2"/>
<evidence type="ECO:0000313" key="1">
    <source>
        <dbReference type="EMBL" id="QBF47398.1"/>
    </source>
</evidence>
<organism evidence="1 2">
    <name type="scientific">Janibacter limosus</name>
    <dbReference type="NCBI Taxonomy" id="53458"/>
    <lineage>
        <taxon>Bacteria</taxon>
        <taxon>Bacillati</taxon>
        <taxon>Actinomycetota</taxon>
        <taxon>Actinomycetes</taxon>
        <taxon>Micrococcales</taxon>
        <taxon>Intrasporangiaceae</taxon>
        <taxon>Janibacter</taxon>
    </lineage>
</organism>